<dbReference type="CDD" id="cd02966">
    <property type="entry name" value="TlpA_like_family"/>
    <property type="match status" value="1"/>
</dbReference>
<keyword evidence="5" id="KW-1185">Reference proteome</keyword>
<dbReference type="InterPro" id="IPR036249">
    <property type="entry name" value="Thioredoxin-like_sf"/>
</dbReference>
<dbReference type="PROSITE" id="PS00194">
    <property type="entry name" value="THIOREDOXIN_1"/>
    <property type="match status" value="1"/>
</dbReference>
<dbReference type="EMBL" id="CP003282">
    <property type="protein sequence ID" value="AFG36613.1"/>
    <property type="molecule type" value="Genomic_DNA"/>
</dbReference>
<dbReference type="PANTHER" id="PTHR42852:SF17">
    <property type="entry name" value="THIOREDOXIN-LIKE PROTEIN HI_1115"/>
    <property type="match status" value="1"/>
</dbReference>
<dbReference type="GO" id="GO:0016491">
    <property type="term" value="F:oxidoreductase activity"/>
    <property type="evidence" value="ECO:0007669"/>
    <property type="project" value="InterPro"/>
</dbReference>
<dbReference type="AlphaFoldDB" id="H9UGH0"/>
<dbReference type="InterPro" id="IPR000866">
    <property type="entry name" value="AhpC/TSA"/>
</dbReference>
<keyword evidence="1" id="KW-0676">Redox-active center</keyword>
<dbReference type="KEGG" id="sfc:Spiaf_0510"/>
<name>H9UGH0_SPIAZ</name>
<dbReference type="Proteomes" id="UP000007383">
    <property type="component" value="Chromosome"/>
</dbReference>
<dbReference type="OrthoDB" id="9809733at2"/>
<dbReference type="SUPFAM" id="SSF52833">
    <property type="entry name" value="Thioredoxin-like"/>
    <property type="match status" value="1"/>
</dbReference>
<protein>
    <submittedName>
        <fullName evidence="4">Thiol-disulfide isomerase-like thioredoxin</fullName>
    </submittedName>
</protein>
<dbReference type="PANTHER" id="PTHR42852">
    <property type="entry name" value="THIOL:DISULFIDE INTERCHANGE PROTEIN DSBE"/>
    <property type="match status" value="1"/>
</dbReference>
<feature type="domain" description="Thioredoxin" evidence="3">
    <location>
        <begin position="158"/>
        <end position="304"/>
    </location>
</feature>
<dbReference type="InterPro" id="IPR017937">
    <property type="entry name" value="Thioredoxin_CS"/>
</dbReference>
<evidence type="ECO:0000256" key="1">
    <source>
        <dbReference type="ARBA" id="ARBA00023284"/>
    </source>
</evidence>
<evidence type="ECO:0000313" key="4">
    <source>
        <dbReference type="EMBL" id="AFG36613.1"/>
    </source>
</evidence>
<dbReference type="Gene3D" id="3.40.30.10">
    <property type="entry name" value="Glutaredoxin"/>
    <property type="match status" value="1"/>
</dbReference>
<evidence type="ECO:0000259" key="3">
    <source>
        <dbReference type="PROSITE" id="PS51352"/>
    </source>
</evidence>
<keyword evidence="2" id="KW-0472">Membrane</keyword>
<accession>H9UGH0</accession>
<keyword evidence="4" id="KW-0413">Isomerase</keyword>
<keyword evidence="2" id="KW-0812">Transmembrane</keyword>
<evidence type="ECO:0000256" key="2">
    <source>
        <dbReference type="SAM" id="Phobius"/>
    </source>
</evidence>
<feature type="transmembrane region" description="Helical" evidence="2">
    <location>
        <begin position="12"/>
        <end position="32"/>
    </location>
</feature>
<reference evidence="5" key="1">
    <citation type="journal article" date="2013" name="Stand. Genomic Sci.">
        <title>Complete genome sequence of the halophilic bacterium Spirochaeta africana type strain (Z-7692(T)) from the alkaline Lake Magadi in the East African Rift.</title>
        <authorList>
            <person name="Liolos K."/>
            <person name="Abt B."/>
            <person name="Scheuner C."/>
            <person name="Teshima H."/>
            <person name="Held B."/>
            <person name="Lapidus A."/>
            <person name="Nolan M."/>
            <person name="Lucas S."/>
            <person name="Deshpande S."/>
            <person name="Cheng J.F."/>
            <person name="Tapia R."/>
            <person name="Goodwin L.A."/>
            <person name="Pitluck S."/>
            <person name="Pagani I."/>
            <person name="Ivanova N."/>
            <person name="Mavromatis K."/>
            <person name="Mikhailova N."/>
            <person name="Huntemann M."/>
            <person name="Pati A."/>
            <person name="Chen A."/>
            <person name="Palaniappan K."/>
            <person name="Land M."/>
            <person name="Rohde M."/>
            <person name="Tindall B.J."/>
            <person name="Detter J.C."/>
            <person name="Goker M."/>
            <person name="Bristow J."/>
            <person name="Eisen J.A."/>
            <person name="Markowitz V."/>
            <person name="Hugenholtz P."/>
            <person name="Woyke T."/>
            <person name="Klenk H.P."/>
            <person name="Kyrpides N.C."/>
        </authorList>
    </citation>
    <scope>NUCLEOTIDE SEQUENCE</scope>
    <source>
        <strain evidence="5">ATCC 700263 / DSM 8902 / Z-7692</strain>
    </source>
</reference>
<dbReference type="Pfam" id="PF00578">
    <property type="entry name" value="AhpC-TSA"/>
    <property type="match status" value="1"/>
</dbReference>
<dbReference type="RefSeq" id="WP_014454610.1">
    <property type="nucleotide sequence ID" value="NC_017098.1"/>
</dbReference>
<dbReference type="HOGENOM" id="CLU_949662_0_0_12"/>
<sequence>MTQLLSLPFTYLLTAAAAAAALLAGWLYATLARESRNLPETEPARLSSAVVDTGFTAVLVFVVVWKLSPLLFSLRTVLAAPIALLYLPGGPAGTLAGLIAAAVYVAVRHRATLRDSSRYTLQLKRSLGIMLAVGLLIWIPGQRLASLLEQRPGQTSGIRIGAEAPDFSLATLEAVLHNSDERVSLADLQGSPTVVNFWATWCPPCRAEFPELVTLQQEFGSEIQVVGINLTHTEQSAQQVAGFTSRYDPGFLQLMDTDGMLQARYGVRVVPTTFILDSDGRVVHRRVGAVSAAVLRGQLRSLLE</sequence>
<feature type="transmembrane region" description="Helical" evidence="2">
    <location>
        <begin position="85"/>
        <end position="107"/>
    </location>
</feature>
<evidence type="ECO:0000313" key="5">
    <source>
        <dbReference type="Proteomes" id="UP000007383"/>
    </source>
</evidence>
<feature type="transmembrane region" description="Helical" evidence="2">
    <location>
        <begin position="44"/>
        <end position="65"/>
    </location>
</feature>
<proteinExistence type="predicted"/>
<gene>
    <name evidence="4" type="ordered locus">Spiaf_0510</name>
</gene>
<dbReference type="PATRIC" id="fig|889378.3.peg.521"/>
<dbReference type="STRING" id="889378.Spiaf_0510"/>
<dbReference type="GO" id="GO:0016853">
    <property type="term" value="F:isomerase activity"/>
    <property type="evidence" value="ECO:0007669"/>
    <property type="project" value="UniProtKB-KW"/>
</dbReference>
<dbReference type="InterPro" id="IPR050553">
    <property type="entry name" value="Thioredoxin_ResA/DsbE_sf"/>
</dbReference>
<dbReference type="InterPro" id="IPR013766">
    <property type="entry name" value="Thioredoxin_domain"/>
</dbReference>
<feature type="transmembrane region" description="Helical" evidence="2">
    <location>
        <begin position="127"/>
        <end position="145"/>
    </location>
</feature>
<dbReference type="GO" id="GO:0016209">
    <property type="term" value="F:antioxidant activity"/>
    <property type="evidence" value="ECO:0007669"/>
    <property type="project" value="InterPro"/>
</dbReference>
<organism evidence="4 5">
    <name type="scientific">Spirochaeta africana (strain ATCC 700263 / DSM 8902 / Z-7692)</name>
    <dbReference type="NCBI Taxonomy" id="889378"/>
    <lineage>
        <taxon>Bacteria</taxon>
        <taxon>Pseudomonadati</taxon>
        <taxon>Spirochaetota</taxon>
        <taxon>Spirochaetia</taxon>
        <taxon>Spirochaetales</taxon>
        <taxon>Spirochaetaceae</taxon>
        <taxon>Spirochaeta</taxon>
    </lineage>
</organism>
<dbReference type="PROSITE" id="PS51352">
    <property type="entry name" value="THIOREDOXIN_2"/>
    <property type="match status" value="1"/>
</dbReference>
<keyword evidence="2" id="KW-1133">Transmembrane helix</keyword>
<dbReference type="eggNOG" id="COG0526">
    <property type="taxonomic scope" value="Bacteria"/>
</dbReference>